<dbReference type="Gene3D" id="1.20.59.10">
    <property type="entry name" value="Chorismate mutase"/>
    <property type="match status" value="1"/>
</dbReference>
<dbReference type="SUPFAM" id="SSF48600">
    <property type="entry name" value="Chorismate mutase II"/>
    <property type="match status" value="1"/>
</dbReference>
<dbReference type="EC" id="5.4.99.5" evidence="1"/>
<organism evidence="4 5">
    <name type="scientific">Pseudohongiella acticola</name>
    <dbReference type="NCBI Taxonomy" id="1524254"/>
    <lineage>
        <taxon>Bacteria</taxon>
        <taxon>Pseudomonadati</taxon>
        <taxon>Pseudomonadota</taxon>
        <taxon>Gammaproteobacteria</taxon>
        <taxon>Pseudomonadales</taxon>
        <taxon>Pseudohongiellaceae</taxon>
        <taxon>Pseudohongiella</taxon>
    </lineage>
</organism>
<accession>A0A1E8CME2</accession>
<dbReference type="STRING" id="1524254.PHACT_11225"/>
<dbReference type="EMBL" id="MASR01000001">
    <property type="protein sequence ID" value="OFE13636.1"/>
    <property type="molecule type" value="Genomic_DNA"/>
</dbReference>
<sequence>MSSSQEPSSELLELRKQIDRLDQSLVLLLANRFALTSKVGEIKARARLESFDPKREAQKLLEIRDACVRHELNPDMMADILAQIMRETVSNHERIKAEIARSLASG</sequence>
<evidence type="ECO:0000313" key="5">
    <source>
        <dbReference type="Proteomes" id="UP000175669"/>
    </source>
</evidence>
<dbReference type="InterPro" id="IPR051331">
    <property type="entry name" value="Chorismate_mutase-related"/>
</dbReference>
<name>A0A1E8CME2_9GAMM</name>
<dbReference type="GO" id="GO:0009697">
    <property type="term" value="P:salicylic acid biosynthetic process"/>
    <property type="evidence" value="ECO:0007669"/>
    <property type="project" value="TreeGrafter"/>
</dbReference>
<dbReference type="GO" id="GO:0004106">
    <property type="term" value="F:chorismate mutase activity"/>
    <property type="evidence" value="ECO:0007669"/>
    <property type="project" value="UniProtKB-EC"/>
</dbReference>
<dbReference type="InterPro" id="IPR002701">
    <property type="entry name" value="CM_II_prokaryot"/>
</dbReference>
<dbReference type="Pfam" id="PF01817">
    <property type="entry name" value="CM_2"/>
    <property type="match status" value="1"/>
</dbReference>
<gene>
    <name evidence="4" type="ORF">PHACT_11225</name>
</gene>
<dbReference type="InterPro" id="IPR036263">
    <property type="entry name" value="Chorismate_II_sf"/>
</dbReference>
<keyword evidence="5" id="KW-1185">Reference proteome</keyword>
<dbReference type="OrthoDB" id="6198144at2"/>
<evidence type="ECO:0000259" key="3">
    <source>
        <dbReference type="PROSITE" id="PS51168"/>
    </source>
</evidence>
<evidence type="ECO:0000313" key="4">
    <source>
        <dbReference type="EMBL" id="OFE13636.1"/>
    </source>
</evidence>
<dbReference type="GO" id="GO:0046417">
    <property type="term" value="P:chorismate metabolic process"/>
    <property type="evidence" value="ECO:0007669"/>
    <property type="project" value="InterPro"/>
</dbReference>
<dbReference type="Proteomes" id="UP000175669">
    <property type="component" value="Unassembled WGS sequence"/>
</dbReference>
<feature type="domain" description="Chorismate mutase" evidence="3">
    <location>
        <begin position="5"/>
        <end position="96"/>
    </location>
</feature>
<evidence type="ECO:0000256" key="2">
    <source>
        <dbReference type="ARBA" id="ARBA00023235"/>
    </source>
</evidence>
<dbReference type="PROSITE" id="PS51168">
    <property type="entry name" value="CHORISMATE_MUT_2"/>
    <property type="match status" value="1"/>
</dbReference>
<keyword evidence="2" id="KW-0413">Isomerase</keyword>
<dbReference type="SMART" id="SM00830">
    <property type="entry name" value="CM_2"/>
    <property type="match status" value="1"/>
</dbReference>
<dbReference type="PANTHER" id="PTHR38041:SF1">
    <property type="entry name" value="CHORISMATE MUTASE"/>
    <property type="match status" value="1"/>
</dbReference>
<reference evidence="5" key="1">
    <citation type="submission" date="2016-07" db="EMBL/GenBank/DDBJ databases">
        <authorList>
            <person name="Florea S."/>
            <person name="Webb J.S."/>
            <person name="Jaromczyk J."/>
            <person name="Schardl C.L."/>
        </authorList>
    </citation>
    <scope>NUCLEOTIDE SEQUENCE [LARGE SCALE GENOMIC DNA]</scope>
    <source>
        <strain evidence="5">KCTC 42131</strain>
    </source>
</reference>
<evidence type="ECO:0000256" key="1">
    <source>
        <dbReference type="ARBA" id="ARBA00012404"/>
    </source>
</evidence>
<comment type="caution">
    <text evidence="4">The sequence shown here is derived from an EMBL/GenBank/DDBJ whole genome shotgun (WGS) entry which is preliminary data.</text>
</comment>
<dbReference type="InterPro" id="IPR036979">
    <property type="entry name" value="CM_dom_sf"/>
</dbReference>
<proteinExistence type="predicted"/>
<protein>
    <recommendedName>
        <fullName evidence="1">chorismate mutase</fullName>
        <ecNumber evidence="1">5.4.99.5</ecNumber>
    </recommendedName>
</protein>
<dbReference type="PANTHER" id="PTHR38041">
    <property type="entry name" value="CHORISMATE MUTASE"/>
    <property type="match status" value="1"/>
</dbReference>
<dbReference type="RefSeq" id="WP_070117853.1">
    <property type="nucleotide sequence ID" value="NZ_CAXATG010000003.1"/>
</dbReference>
<dbReference type="AlphaFoldDB" id="A0A1E8CME2"/>